<dbReference type="EMBL" id="JACCAC010000001">
    <property type="protein sequence ID" value="NYG54231.1"/>
    <property type="molecule type" value="Genomic_DNA"/>
</dbReference>
<dbReference type="Pfam" id="PF00732">
    <property type="entry name" value="GMC_oxred_N"/>
    <property type="match status" value="1"/>
</dbReference>
<reference evidence="6 7" key="1">
    <citation type="submission" date="2020-07" db="EMBL/GenBank/DDBJ databases">
        <title>Sequencing the genomes of 1000 actinobacteria strains.</title>
        <authorList>
            <person name="Klenk H.-P."/>
        </authorList>
    </citation>
    <scope>NUCLEOTIDE SEQUENCE [LARGE SCALE GENOMIC DNA]</scope>
    <source>
        <strain evidence="6 7">DSM 24552</strain>
    </source>
</reference>
<keyword evidence="6" id="KW-0560">Oxidoreductase</keyword>
<keyword evidence="4" id="KW-0274">FAD</keyword>
<evidence type="ECO:0000259" key="5">
    <source>
        <dbReference type="PROSITE" id="PS00624"/>
    </source>
</evidence>
<evidence type="ECO:0000256" key="1">
    <source>
        <dbReference type="ARBA" id="ARBA00001974"/>
    </source>
</evidence>
<evidence type="ECO:0000256" key="4">
    <source>
        <dbReference type="ARBA" id="ARBA00022827"/>
    </source>
</evidence>
<sequence>MQQETFDHVVVGAGSAGCALAARLSEDPGVRVLLLEAGPPADALEIDMPAAFPGLFKTKWDWNYTTEPQKGLANRGAYWPRMKALGGCSSMNAMIYIRGNRADFDGWQRDFGAVGWSYDDVLPYFRRSEGNTRLRDEFHGTDGPLHVEDRSYTHELVTAWIDSAVEQGQPRNDDFNGASQLGAGTYQVTCKKGHRWSAARAYLEPAADRSNLEVRTLCHTTRVLVEGGRAVGVEYLHAGQRHQVRASGEVVLSGGAINSPQLLMLSGIGPADHLREHGIDVQVDLPGVGANLHDHLVVPMLWRTKGTTDIGVDHNNLRRLVQWQATGKGPLSSNVGEGGSFIETRSGLEGPDIQFHVAGAGFYDNGLKEARDRLLTVGPTLVDVASRGSVRLRGADPRWKALVDPAYYEERVDLEVVKAGCRAAIESVRSGPVARFIGAPYLHASDSLDDLALEEHVAEWSQTLYHPVGTCAMGSGDDAVVDPELRVRGVEGLRVADASVMPRVVRGNTNAASIMIGEKAADLVRGHAPLSPAAGAAGRKETVR</sequence>
<evidence type="ECO:0000256" key="2">
    <source>
        <dbReference type="ARBA" id="ARBA00010790"/>
    </source>
</evidence>
<dbReference type="SUPFAM" id="SSF54373">
    <property type="entry name" value="FAD-linked reductases, C-terminal domain"/>
    <property type="match status" value="1"/>
</dbReference>
<evidence type="ECO:0000256" key="3">
    <source>
        <dbReference type="ARBA" id="ARBA00022630"/>
    </source>
</evidence>
<gene>
    <name evidence="6" type="ORF">BJ989_000535</name>
</gene>
<dbReference type="InterPro" id="IPR012132">
    <property type="entry name" value="GMC_OxRdtase"/>
</dbReference>
<dbReference type="InterPro" id="IPR000172">
    <property type="entry name" value="GMC_OxRdtase_N"/>
</dbReference>
<feature type="domain" description="Glucose-methanol-choline oxidoreductase N-terminal" evidence="5">
    <location>
        <begin position="255"/>
        <end position="269"/>
    </location>
</feature>
<evidence type="ECO:0000313" key="6">
    <source>
        <dbReference type="EMBL" id="NYG54231.1"/>
    </source>
</evidence>
<organism evidence="6 7">
    <name type="scientific">Nocardioides perillae</name>
    <dbReference type="NCBI Taxonomy" id="1119534"/>
    <lineage>
        <taxon>Bacteria</taxon>
        <taxon>Bacillati</taxon>
        <taxon>Actinomycetota</taxon>
        <taxon>Actinomycetes</taxon>
        <taxon>Propionibacteriales</taxon>
        <taxon>Nocardioidaceae</taxon>
        <taxon>Nocardioides</taxon>
    </lineage>
</organism>
<dbReference type="Gene3D" id="3.50.50.60">
    <property type="entry name" value="FAD/NAD(P)-binding domain"/>
    <property type="match status" value="1"/>
</dbReference>
<dbReference type="SUPFAM" id="SSF51905">
    <property type="entry name" value="FAD/NAD(P)-binding domain"/>
    <property type="match status" value="1"/>
</dbReference>
<protein>
    <submittedName>
        <fullName evidence="6">Choline dehydrogenase</fullName>
        <ecNumber evidence="6">1.1.99.1</ecNumber>
    </submittedName>
</protein>
<comment type="similarity">
    <text evidence="2">Belongs to the GMC oxidoreductase family.</text>
</comment>
<dbReference type="GO" id="GO:0050660">
    <property type="term" value="F:flavin adenine dinucleotide binding"/>
    <property type="evidence" value="ECO:0007669"/>
    <property type="project" value="InterPro"/>
</dbReference>
<dbReference type="PANTHER" id="PTHR11552:SF147">
    <property type="entry name" value="CHOLINE DEHYDROGENASE, MITOCHONDRIAL"/>
    <property type="match status" value="1"/>
</dbReference>
<dbReference type="RefSeq" id="WP_179516893.1">
    <property type="nucleotide sequence ID" value="NZ_JACCAC010000001.1"/>
</dbReference>
<dbReference type="InterPro" id="IPR007867">
    <property type="entry name" value="GMC_OxRtase_C"/>
</dbReference>
<name>A0A7Y9RPM7_9ACTN</name>
<dbReference type="AlphaFoldDB" id="A0A7Y9RPM7"/>
<dbReference type="Gene3D" id="3.30.560.10">
    <property type="entry name" value="Glucose Oxidase, domain 3"/>
    <property type="match status" value="1"/>
</dbReference>
<dbReference type="PANTHER" id="PTHR11552">
    <property type="entry name" value="GLUCOSE-METHANOL-CHOLINE GMC OXIDOREDUCTASE"/>
    <property type="match status" value="1"/>
</dbReference>
<evidence type="ECO:0000313" key="7">
    <source>
        <dbReference type="Proteomes" id="UP000544110"/>
    </source>
</evidence>
<accession>A0A7Y9RPM7</accession>
<dbReference type="GO" id="GO:0008812">
    <property type="term" value="F:choline dehydrogenase activity"/>
    <property type="evidence" value="ECO:0007669"/>
    <property type="project" value="UniProtKB-EC"/>
</dbReference>
<keyword evidence="3" id="KW-0285">Flavoprotein</keyword>
<dbReference type="Proteomes" id="UP000544110">
    <property type="component" value="Unassembled WGS sequence"/>
</dbReference>
<dbReference type="Pfam" id="PF05199">
    <property type="entry name" value="GMC_oxred_C"/>
    <property type="match status" value="1"/>
</dbReference>
<keyword evidence="7" id="KW-1185">Reference proteome</keyword>
<comment type="cofactor">
    <cofactor evidence="1">
        <name>FAD</name>
        <dbReference type="ChEBI" id="CHEBI:57692"/>
    </cofactor>
</comment>
<dbReference type="PIRSF" id="PIRSF000137">
    <property type="entry name" value="Alcohol_oxidase"/>
    <property type="match status" value="1"/>
</dbReference>
<dbReference type="EC" id="1.1.99.1" evidence="6"/>
<dbReference type="PROSITE" id="PS00624">
    <property type="entry name" value="GMC_OXRED_2"/>
    <property type="match status" value="1"/>
</dbReference>
<comment type="caution">
    <text evidence="6">The sequence shown here is derived from an EMBL/GenBank/DDBJ whole genome shotgun (WGS) entry which is preliminary data.</text>
</comment>
<proteinExistence type="inferred from homology"/>
<dbReference type="InterPro" id="IPR036188">
    <property type="entry name" value="FAD/NAD-bd_sf"/>
</dbReference>